<keyword evidence="3" id="KW-1185">Reference proteome</keyword>
<protein>
    <submittedName>
        <fullName evidence="2">Uncharacterized protein</fullName>
    </submittedName>
</protein>
<proteinExistence type="predicted"/>
<reference evidence="2 3" key="1">
    <citation type="journal article" date="2018" name="Front. Microbiol.">
        <title>Hydrolytic Capabilities as a Key to Environmental Success: Chitinolytic and Cellulolytic Acidobacteria From Acidic Sub-arctic Soils and Boreal Peatlands.</title>
        <authorList>
            <person name="Belova S.E."/>
            <person name="Ravin N.V."/>
            <person name="Pankratov T.A."/>
            <person name="Rakitin A.L."/>
            <person name="Ivanova A.A."/>
            <person name="Beletsky A.V."/>
            <person name="Mardanov A.V."/>
            <person name="Sinninghe Damste J.S."/>
            <person name="Dedysh S.N."/>
        </authorList>
    </citation>
    <scope>NUCLEOTIDE SEQUENCE [LARGE SCALE GENOMIC DNA]</scope>
    <source>
        <strain evidence="2 3">SBC82</strain>
    </source>
</reference>
<feature type="compositionally biased region" description="Basic residues" evidence="1">
    <location>
        <begin position="1"/>
        <end position="16"/>
    </location>
</feature>
<evidence type="ECO:0000256" key="1">
    <source>
        <dbReference type="SAM" id="MobiDB-lite"/>
    </source>
</evidence>
<evidence type="ECO:0000313" key="3">
    <source>
        <dbReference type="Proteomes" id="UP000253606"/>
    </source>
</evidence>
<dbReference type="KEGG" id="abas:ACPOL_4322"/>
<sequence>MPHGRFRRPPGLRRSRGLGNSPNLIAQLAQYTCLTPDVRYQSEPQLSQIFKSMS</sequence>
<organism evidence="2 3">
    <name type="scientific">Acidisarcina polymorpha</name>
    <dbReference type="NCBI Taxonomy" id="2211140"/>
    <lineage>
        <taxon>Bacteria</taxon>
        <taxon>Pseudomonadati</taxon>
        <taxon>Acidobacteriota</taxon>
        <taxon>Terriglobia</taxon>
        <taxon>Terriglobales</taxon>
        <taxon>Acidobacteriaceae</taxon>
        <taxon>Acidisarcina</taxon>
    </lineage>
</organism>
<evidence type="ECO:0000313" key="2">
    <source>
        <dbReference type="EMBL" id="AXC13597.1"/>
    </source>
</evidence>
<feature type="region of interest" description="Disordered" evidence="1">
    <location>
        <begin position="1"/>
        <end position="20"/>
    </location>
</feature>
<dbReference type="EMBL" id="CP030840">
    <property type="protein sequence ID" value="AXC13597.1"/>
    <property type="molecule type" value="Genomic_DNA"/>
</dbReference>
<accession>A0A2Z5G4E2</accession>
<name>A0A2Z5G4E2_9BACT</name>
<dbReference type="AlphaFoldDB" id="A0A2Z5G4E2"/>
<gene>
    <name evidence="2" type="ORF">ACPOL_4322</name>
</gene>
<dbReference type="Proteomes" id="UP000253606">
    <property type="component" value="Chromosome"/>
</dbReference>